<reference evidence="1 2" key="1">
    <citation type="journal article" date="2015" name="Genome Announc.">
        <title>Expanding the biotechnology potential of lactobacilli through comparative genomics of 213 strains and associated genera.</title>
        <authorList>
            <person name="Sun Z."/>
            <person name="Harris H.M."/>
            <person name="McCann A."/>
            <person name="Guo C."/>
            <person name="Argimon S."/>
            <person name="Zhang W."/>
            <person name="Yang X."/>
            <person name="Jeffery I.B."/>
            <person name="Cooney J.C."/>
            <person name="Kagawa T.F."/>
            <person name="Liu W."/>
            <person name="Song Y."/>
            <person name="Salvetti E."/>
            <person name="Wrobel A."/>
            <person name="Rasinkangas P."/>
            <person name="Parkhill J."/>
            <person name="Rea M.C."/>
            <person name="O'Sullivan O."/>
            <person name="Ritari J."/>
            <person name="Douillard F.P."/>
            <person name="Paul Ross R."/>
            <person name="Yang R."/>
            <person name="Briner A.E."/>
            <person name="Felis G.E."/>
            <person name="de Vos W.M."/>
            <person name="Barrangou R."/>
            <person name="Klaenhammer T.R."/>
            <person name="Caufield P.W."/>
            <person name="Cui Y."/>
            <person name="Zhang H."/>
            <person name="O'Toole P.W."/>
        </authorList>
    </citation>
    <scope>NUCLEOTIDE SEQUENCE [LARGE SCALE GENOMIC DNA]</scope>
    <source>
        <strain evidence="1 2">DSM 19674</strain>
    </source>
</reference>
<keyword evidence="2" id="KW-1185">Reference proteome</keyword>
<dbReference type="AlphaFoldDB" id="A0A0R1KUH8"/>
<dbReference type="SUPFAM" id="SSF53187">
    <property type="entry name" value="Zn-dependent exopeptidases"/>
    <property type="match status" value="1"/>
</dbReference>
<dbReference type="OrthoDB" id="8716700at2"/>
<accession>A0A0R1KUH8</accession>
<dbReference type="PATRIC" id="fig|1423788.3.peg.1153"/>
<gene>
    <name evidence="1" type="ORF">FC78_GL001121</name>
</gene>
<protein>
    <submittedName>
        <fullName evidence="1">N-formylglutamate amidohydrolase</fullName>
    </submittedName>
</protein>
<dbReference type="Pfam" id="PF05013">
    <property type="entry name" value="FGase"/>
    <property type="match status" value="1"/>
</dbReference>
<name>A0A0R1KUH8_9LACO</name>
<dbReference type="STRING" id="1423788.FC78_GL001121"/>
<organism evidence="1 2">
    <name type="scientific">Companilactobacillus bobalius DSM 19674</name>
    <dbReference type="NCBI Taxonomy" id="1423788"/>
    <lineage>
        <taxon>Bacteria</taxon>
        <taxon>Bacillati</taxon>
        <taxon>Bacillota</taxon>
        <taxon>Bacilli</taxon>
        <taxon>Lactobacillales</taxon>
        <taxon>Lactobacillaceae</taxon>
        <taxon>Companilactobacillus</taxon>
        <taxon>Companilactobacillus bobalius</taxon>
    </lineage>
</organism>
<dbReference type="EMBL" id="AZDY01000029">
    <property type="protein sequence ID" value="KRK84113.1"/>
    <property type="molecule type" value="Genomic_DNA"/>
</dbReference>
<comment type="caution">
    <text evidence="1">The sequence shown here is derived from an EMBL/GenBank/DDBJ whole genome shotgun (WGS) entry which is preliminary data.</text>
</comment>
<dbReference type="GO" id="GO:0016787">
    <property type="term" value="F:hydrolase activity"/>
    <property type="evidence" value="ECO:0007669"/>
    <property type="project" value="UniProtKB-KW"/>
</dbReference>
<dbReference type="InterPro" id="IPR007709">
    <property type="entry name" value="N-FG_amidohydro"/>
</dbReference>
<keyword evidence="1" id="KW-0378">Hydrolase</keyword>
<evidence type="ECO:0000313" key="1">
    <source>
        <dbReference type="EMBL" id="KRK84113.1"/>
    </source>
</evidence>
<proteinExistence type="predicted"/>
<dbReference type="Gene3D" id="3.40.630.40">
    <property type="entry name" value="Zn-dependent exopeptidases"/>
    <property type="match status" value="1"/>
</dbReference>
<dbReference type="RefSeq" id="WP_056951210.1">
    <property type="nucleotide sequence ID" value="NZ_AZDY01000029.1"/>
</dbReference>
<dbReference type="Proteomes" id="UP000051515">
    <property type="component" value="Unassembled WGS sequence"/>
</dbReference>
<sequence length="264" mass="31102">MENFTVYNEGIDELPIIIDLPHSGTQIPAEIQKEIIPDRLLPNVDWFLPDLYEFLPQSGFTTLQNNVHRYMADPNRDLTMIDQNGDYRYEVVYSKTTFGKDIYQDLLTPDQISQRIETFYKPYHQQLKKLIDHKLEKFEKVYLFDLHSFAEYPHEDVKTDDIVLSNRFDTTSDIKLRQFMTEQFNQKGYSVSNNHPFTGGYITPHYGQNPRVESMQIELAYHMYIENRYFGEEELSGVDVGTFTTAKNSLQSIFMELLNYILSK</sequence>
<evidence type="ECO:0000313" key="2">
    <source>
        <dbReference type="Proteomes" id="UP000051515"/>
    </source>
</evidence>